<dbReference type="InterPro" id="IPR042201">
    <property type="entry name" value="FH2_Formin_sf"/>
</dbReference>
<dbReference type="InterPro" id="IPR011989">
    <property type="entry name" value="ARM-like"/>
</dbReference>
<dbReference type="Pfam" id="PF02181">
    <property type="entry name" value="FH2"/>
    <property type="match status" value="1"/>
</dbReference>
<feature type="domain" description="FH2" evidence="4">
    <location>
        <begin position="1429"/>
        <end position="1824"/>
    </location>
</feature>
<dbReference type="PROSITE" id="PS51232">
    <property type="entry name" value="GBD_FH3"/>
    <property type="match status" value="1"/>
</dbReference>
<feature type="region of interest" description="Disordered" evidence="2">
    <location>
        <begin position="14"/>
        <end position="83"/>
    </location>
</feature>
<feature type="compositionally biased region" description="Low complexity" evidence="2">
    <location>
        <begin position="1287"/>
        <end position="1303"/>
    </location>
</feature>
<feature type="region of interest" description="Disordered" evidence="2">
    <location>
        <begin position="157"/>
        <end position="179"/>
    </location>
</feature>
<feature type="compositionally biased region" description="Basic and acidic residues" evidence="2">
    <location>
        <begin position="72"/>
        <end position="83"/>
    </location>
</feature>
<dbReference type="SUPFAM" id="SSF48371">
    <property type="entry name" value="ARM repeat"/>
    <property type="match status" value="1"/>
</dbReference>
<dbReference type="SMART" id="SM00498">
    <property type="entry name" value="FH2"/>
    <property type="match status" value="1"/>
</dbReference>
<dbReference type="EMBL" id="CAXIEN010000523">
    <property type="protein sequence ID" value="CAL1299910.1"/>
    <property type="molecule type" value="Genomic_DNA"/>
</dbReference>
<dbReference type="Gene3D" id="1.25.10.10">
    <property type="entry name" value="Leucine-rich Repeat Variant"/>
    <property type="match status" value="1"/>
</dbReference>
<feature type="domain" description="GBD/FH3" evidence="3">
    <location>
        <begin position="698"/>
        <end position="1071"/>
    </location>
</feature>
<dbReference type="Gene3D" id="1.20.58.2220">
    <property type="entry name" value="Formin, FH2 domain"/>
    <property type="match status" value="1"/>
</dbReference>
<feature type="compositionally biased region" description="Polar residues" evidence="2">
    <location>
        <begin position="1056"/>
        <end position="1071"/>
    </location>
</feature>
<dbReference type="InterPro" id="IPR014768">
    <property type="entry name" value="GBD/FH3_dom"/>
</dbReference>
<feature type="region of interest" description="Disordered" evidence="2">
    <location>
        <begin position="111"/>
        <end position="132"/>
    </location>
</feature>
<evidence type="ECO:0000256" key="2">
    <source>
        <dbReference type="SAM" id="MobiDB-lite"/>
    </source>
</evidence>
<feature type="compositionally biased region" description="Basic and acidic residues" evidence="2">
    <location>
        <begin position="1088"/>
        <end position="1110"/>
    </location>
</feature>
<feature type="compositionally biased region" description="Polar residues" evidence="2">
    <location>
        <begin position="59"/>
        <end position="70"/>
    </location>
</feature>
<protein>
    <recommendedName>
        <fullName evidence="7">FH1/FH2 domain-containing protein 3</fullName>
    </recommendedName>
</protein>
<dbReference type="Pfam" id="PF24959">
    <property type="entry name" value="FH3_FHOD1-3"/>
    <property type="match status" value="1"/>
</dbReference>
<sequence length="1950" mass="222064">MAYYGVYGSYLTSGTAKASHRTPSPNRNTLPAGGHLTSSDRSPGRSSGPYLSPYPRSWQMPQKTPLSSNRHSAREHSTDRNSRLADYHNSYGWTKDIHHSLSPSSYGDYSYLQKGADRSPGRRSQKPARSFLPSSNTVWTDLSLRFPKVLRYSSKTGESYRKSDVPYTPSYNRSSLPDSSGGWRARLAQQGYVASTRKSVRRPCLPERKWHYLDDEEVEEEEAGYECRTSRGTHPESDKQQYDSVISRTRRMKLETLTDDRSVQEIAIQVDQEDLKMHKEQEERRAARSFISSRHHSWYDTVPINYNKYLSPMPWRGGSDYVSTRYSWRDDPETKETSPNPDQTDANKDFRKSVLNVDLPQTEAELFAQRQAETRWRKAVEDNYCTSEDGSPSETGYDSSYTDADRSSCETEGIFTDSLDRSYTYRSSQRSTPFGEDAHFLEGAVTGEVPFDNEFKLDDQEIRRLAEHFGASTDLNSDVDVEAASDAVPHGDIIAENLCFRFKSLNEESSQRDSGFSEVYNQCDSPNFNVPPDQEVASPHVQQSEAREDALISGCGDIDQLLMDKDLDCTAFQTFEDFDRMIDRHKSNVRTRMNCDEDIAYCEPRWSKPAKVGLKLDLQANSRFISNCRDIDEMLGMPTPLSPDSEDTTLRDGRLVQQEEEGDGASTIATSIIAGSDIANLSWLADQEERKILPGSRNKHGLDDCTLQLYRYNGSEGDYGNYLDPESTIDEQAEDFEDFHNNRKNAIILRTQLSVRVHAIIEKLLNSTGRELRRALFSLKQIFQDDKDLVHEFVQNDGLACLVKVGSEADQNYQNYILRALGQVMLYVDGMNGVIEHIETIQWLYSLISSKYRLVVKTALKLLLVFVEYSDSNSLLLMNTVNLVDSEKGTVPWSNIMNLLKEKDSADMELLVYAVTLINKTLNGIPDQDTYYDIVDHLEEQGMENVIQYYMSKQGTDLDLLQQFQIYEAVLKHEDGVPDTKPLPLDARFRQIPRSRKSLSDDNDRRKSRRHSVGTVSNGDTPKPLNFHSRSLENTPEESPFNWQDRNQNHIEPKKNNQINGHMNGNSISETNGHEYNGITPSLRRRRERDARNKSLIKEQEENRRNHRSDSLSSCGSLLSDDQASELKATYNSLVDRHRSRFENHVELENRKNNEITKLKEDKLEDNSNIRPNTLPYSQNQKKSWMLSMMYGKSQEEESRPTDNNLSNGVEIMNNNYIVYNKARDESISTNCNLNNLKREGSVKDMQEKFIYRNGDSGVRSPTFGDNMSRIGDHSGIISRAKEGLASSKTSSKPTSPLSPSSSFVQEISKKADSDVQWEQLVKSVKRPLVINDLDFTDLRSDEDVDFLESLEPEVGSETNGGPPPPPLPPGLGPPPPPPPLPLGAGPIAPPPPPQMQKTIPRVNGTSVPPTWLKRNQHQNGQDSPTKDQKMANGKTKKTVKLFWREVKEDKSLLKRIGKKKTIWDELKPVPVDTQKLEHLFENRAKELVNKEKTQETVRKSEIIVLDTKRSNAINIGMTKLPPPRTIKTAILKMDSTIMNREGIEKILTMLPTEDEKTRIAEAQMANPDVPLGTAEQFLLTLSSISELEARLRLWAFRLDYETLEKEVAEPLMDLKQAIKEIETSETFRVILSTLRSVGNFLNGVEIKGFHIEYLSKVPEVKDTVQKHSLLHHLCHIVMEKFPKSSDLYSEIGAVTRASKIDYGEVTKSLNKMESECKASWDYLKAILKHDCNITLKVRTTEFLTDCAERIIVLKVIHRRMINRYHKFLVYLGCTSQSIEELPIQRCCRILSEFALEYRTTRERVLQQIEKKANHRERNKTRGKLITDMDRFKTKEQQADQELRQLLGSSGAGPTEEHKTQKWGTVPGIRGRVRPQIGPGGSLGRHSAPAKEEVDDEILESLVKTATTQPARNEPRMRKKARYGDRKSLRRTLKGGLSEEERNMLSTMTT</sequence>
<dbReference type="SUPFAM" id="SSF101447">
    <property type="entry name" value="Formin homology 2 domain (FH2 domain)"/>
    <property type="match status" value="1"/>
</dbReference>
<feature type="region of interest" description="Disordered" evidence="2">
    <location>
        <begin position="1352"/>
        <end position="1437"/>
    </location>
</feature>
<dbReference type="GO" id="GO:0005856">
    <property type="term" value="C:cytoskeleton"/>
    <property type="evidence" value="ECO:0007669"/>
    <property type="project" value="TreeGrafter"/>
</dbReference>
<reference evidence="5 6" key="1">
    <citation type="submission" date="2024-04" db="EMBL/GenBank/DDBJ databases">
        <authorList>
            <person name="Rising A."/>
            <person name="Reimegard J."/>
            <person name="Sonavane S."/>
            <person name="Akerstrom W."/>
            <person name="Nylinder S."/>
            <person name="Hedman E."/>
            <person name="Kallberg Y."/>
        </authorList>
    </citation>
    <scope>NUCLEOTIDE SEQUENCE [LARGE SCALE GENOMIC DNA]</scope>
</reference>
<evidence type="ECO:0000259" key="3">
    <source>
        <dbReference type="PROSITE" id="PS51232"/>
    </source>
</evidence>
<evidence type="ECO:0000313" key="5">
    <source>
        <dbReference type="EMBL" id="CAL1299910.1"/>
    </source>
</evidence>
<feature type="region of interest" description="Disordered" evidence="2">
    <location>
        <begin position="384"/>
        <end position="408"/>
    </location>
</feature>
<dbReference type="PANTHER" id="PTHR45920:SF4">
    <property type="entry name" value="FORMIN HOMOLOGY 2 DOMAIN CONTAINING, ISOFORM I"/>
    <property type="match status" value="1"/>
</dbReference>
<organism evidence="5 6">
    <name type="scientific">Larinioides sclopetarius</name>
    <dbReference type="NCBI Taxonomy" id="280406"/>
    <lineage>
        <taxon>Eukaryota</taxon>
        <taxon>Metazoa</taxon>
        <taxon>Ecdysozoa</taxon>
        <taxon>Arthropoda</taxon>
        <taxon>Chelicerata</taxon>
        <taxon>Arachnida</taxon>
        <taxon>Araneae</taxon>
        <taxon>Araneomorphae</taxon>
        <taxon>Entelegynae</taxon>
        <taxon>Araneoidea</taxon>
        <taxon>Araneidae</taxon>
        <taxon>Larinioides</taxon>
    </lineage>
</organism>
<accession>A0AAV2BVY4</accession>
<dbReference type="FunFam" id="1.25.10.10:FF:000056">
    <property type="entry name" value="FH1/FH2 domain-containing protein 3 isoform X1"/>
    <property type="match status" value="1"/>
</dbReference>
<dbReference type="InterPro" id="IPR056771">
    <property type="entry name" value="FH3_FHOD1-3-like"/>
</dbReference>
<dbReference type="PANTHER" id="PTHR45920">
    <property type="entry name" value="FORMIN HOMOLOGY 2 DOMAIN CONTAINING, ISOFORM I"/>
    <property type="match status" value="1"/>
</dbReference>
<feature type="compositionally biased region" description="Polar residues" evidence="2">
    <location>
        <begin position="169"/>
        <end position="178"/>
    </location>
</feature>
<gene>
    <name evidence="5" type="ORF">LARSCL_LOCUS21628</name>
</gene>
<feature type="compositionally biased region" description="Polar residues" evidence="2">
    <location>
        <begin position="384"/>
        <end position="402"/>
    </location>
</feature>
<dbReference type="GO" id="GO:0005737">
    <property type="term" value="C:cytoplasm"/>
    <property type="evidence" value="ECO:0007669"/>
    <property type="project" value="TreeGrafter"/>
</dbReference>
<feature type="compositionally biased region" description="Pro residues" evidence="2">
    <location>
        <begin position="1362"/>
        <end position="1395"/>
    </location>
</feature>
<feature type="region of interest" description="Disordered" evidence="2">
    <location>
        <begin position="977"/>
        <end position="1118"/>
    </location>
</feature>
<comment type="caution">
    <text evidence="5">The sequence shown here is derived from an EMBL/GenBank/DDBJ whole genome shotgun (WGS) entry which is preliminary data.</text>
</comment>
<dbReference type="Proteomes" id="UP001497382">
    <property type="component" value="Unassembled WGS sequence"/>
</dbReference>
<keyword evidence="6" id="KW-1185">Reference proteome</keyword>
<proteinExistence type="predicted"/>
<feature type="region of interest" description="Disordered" evidence="2">
    <location>
        <begin position="1848"/>
        <end position="1950"/>
    </location>
</feature>
<dbReference type="InterPro" id="IPR041387">
    <property type="entry name" value="FHOD1_GBD_N"/>
</dbReference>
<keyword evidence="1" id="KW-0009">Actin-binding</keyword>
<name>A0AAV2BVY4_9ARAC</name>
<dbReference type="InterPro" id="IPR015425">
    <property type="entry name" value="FH2_Formin"/>
</dbReference>
<evidence type="ECO:0000313" key="6">
    <source>
        <dbReference type="Proteomes" id="UP001497382"/>
    </source>
</evidence>
<dbReference type="GO" id="GO:0051015">
    <property type="term" value="F:actin filament binding"/>
    <property type="evidence" value="ECO:0007669"/>
    <property type="project" value="TreeGrafter"/>
</dbReference>
<feature type="region of interest" description="Disordered" evidence="2">
    <location>
        <begin position="1282"/>
        <end position="1306"/>
    </location>
</feature>
<evidence type="ECO:0000256" key="1">
    <source>
        <dbReference type="ARBA" id="ARBA00023203"/>
    </source>
</evidence>
<dbReference type="GO" id="GO:0030866">
    <property type="term" value="P:cortical actin cytoskeleton organization"/>
    <property type="evidence" value="ECO:0007669"/>
    <property type="project" value="TreeGrafter"/>
</dbReference>
<feature type="compositionally biased region" description="Low complexity" evidence="2">
    <location>
        <begin position="39"/>
        <end position="49"/>
    </location>
</feature>
<dbReference type="InterPro" id="IPR016024">
    <property type="entry name" value="ARM-type_fold"/>
</dbReference>
<dbReference type="Pfam" id="PF18382">
    <property type="entry name" value="Formin_GBD_N"/>
    <property type="match status" value="1"/>
</dbReference>
<feature type="compositionally biased region" description="Polar residues" evidence="2">
    <location>
        <begin position="14"/>
        <end position="29"/>
    </location>
</feature>
<feature type="region of interest" description="Disordered" evidence="2">
    <location>
        <begin position="329"/>
        <end position="348"/>
    </location>
</feature>
<evidence type="ECO:0000259" key="4">
    <source>
        <dbReference type="PROSITE" id="PS51444"/>
    </source>
</evidence>
<evidence type="ECO:0008006" key="7">
    <source>
        <dbReference type="Google" id="ProtNLM"/>
    </source>
</evidence>
<dbReference type="PROSITE" id="PS51444">
    <property type="entry name" value="FH2"/>
    <property type="match status" value="1"/>
</dbReference>